<evidence type="ECO:0000259" key="2">
    <source>
        <dbReference type="Pfam" id="PF13259"/>
    </source>
</evidence>
<feature type="domain" description="Gag1-like clamp" evidence="2">
    <location>
        <begin position="71"/>
        <end position="110"/>
    </location>
</feature>
<name>A0A2Z7AQQ0_9LAMI</name>
<sequence>MEIDTKIPHFNKERPKGNCTVANKPNTPGDNGANTSTFVNQGALKWDESRKKWVGDQSQKPVKVPKDPILSWSLTYDDLLSTNDPFPEPVPLPEMVDFLVDIWHDEGLFD</sequence>
<evidence type="ECO:0000313" key="3">
    <source>
        <dbReference type="EMBL" id="KZV24251.1"/>
    </source>
</evidence>
<dbReference type="OrthoDB" id="1896025at2759"/>
<accession>A0A2Z7AQQ0</accession>
<evidence type="ECO:0000313" key="4">
    <source>
        <dbReference type="Proteomes" id="UP000250235"/>
    </source>
</evidence>
<dbReference type="Pfam" id="PF13259">
    <property type="entry name" value="clamp_Gag1-like"/>
    <property type="match status" value="1"/>
</dbReference>
<protein>
    <recommendedName>
        <fullName evidence="2">Gag1-like clamp domain-containing protein</fullName>
    </recommendedName>
</protein>
<feature type="region of interest" description="Disordered" evidence="1">
    <location>
        <begin position="1"/>
        <end position="37"/>
    </location>
</feature>
<dbReference type="EMBL" id="KV012839">
    <property type="protein sequence ID" value="KZV24251.1"/>
    <property type="molecule type" value="Genomic_DNA"/>
</dbReference>
<keyword evidence="4" id="KW-1185">Reference proteome</keyword>
<proteinExistence type="predicted"/>
<dbReference type="PANTHER" id="PTHR33373">
    <property type="entry name" value="OS07G0479600 PROTEIN"/>
    <property type="match status" value="1"/>
</dbReference>
<dbReference type="Proteomes" id="UP000250235">
    <property type="component" value="Unassembled WGS sequence"/>
</dbReference>
<dbReference type="AlphaFoldDB" id="A0A2Z7AQQ0"/>
<feature type="compositionally biased region" description="Basic and acidic residues" evidence="1">
    <location>
        <begin position="1"/>
        <end position="16"/>
    </location>
</feature>
<organism evidence="3 4">
    <name type="scientific">Dorcoceras hygrometricum</name>
    <dbReference type="NCBI Taxonomy" id="472368"/>
    <lineage>
        <taxon>Eukaryota</taxon>
        <taxon>Viridiplantae</taxon>
        <taxon>Streptophyta</taxon>
        <taxon>Embryophyta</taxon>
        <taxon>Tracheophyta</taxon>
        <taxon>Spermatophyta</taxon>
        <taxon>Magnoliopsida</taxon>
        <taxon>eudicotyledons</taxon>
        <taxon>Gunneridae</taxon>
        <taxon>Pentapetalae</taxon>
        <taxon>asterids</taxon>
        <taxon>lamiids</taxon>
        <taxon>Lamiales</taxon>
        <taxon>Gesneriaceae</taxon>
        <taxon>Didymocarpoideae</taxon>
        <taxon>Trichosporeae</taxon>
        <taxon>Loxocarpinae</taxon>
        <taxon>Dorcoceras</taxon>
    </lineage>
</organism>
<gene>
    <name evidence="3" type="ORF">F511_01733</name>
</gene>
<reference evidence="3 4" key="1">
    <citation type="journal article" date="2015" name="Proc. Natl. Acad. Sci. U.S.A.">
        <title>The resurrection genome of Boea hygrometrica: A blueprint for survival of dehydration.</title>
        <authorList>
            <person name="Xiao L."/>
            <person name="Yang G."/>
            <person name="Zhang L."/>
            <person name="Yang X."/>
            <person name="Zhao S."/>
            <person name="Ji Z."/>
            <person name="Zhou Q."/>
            <person name="Hu M."/>
            <person name="Wang Y."/>
            <person name="Chen M."/>
            <person name="Xu Y."/>
            <person name="Jin H."/>
            <person name="Xiao X."/>
            <person name="Hu G."/>
            <person name="Bao F."/>
            <person name="Hu Y."/>
            <person name="Wan P."/>
            <person name="Li L."/>
            <person name="Deng X."/>
            <person name="Kuang T."/>
            <person name="Xiang C."/>
            <person name="Zhu J.K."/>
            <person name="Oliver M.J."/>
            <person name="He Y."/>
        </authorList>
    </citation>
    <scope>NUCLEOTIDE SEQUENCE [LARGE SCALE GENOMIC DNA]</scope>
    <source>
        <strain evidence="4">cv. XS01</strain>
    </source>
</reference>
<feature type="compositionally biased region" description="Polar residues" evidence="1">
    <location>
        <begin position="20"/>
        <end position="37"/>
    </location>
</feature>
<evidence type="ECO:0000256" key="1">
    <source>
        <dbReference type="SAM" id="MobiDB-lite"/>
    </source>
</evidence>
<dbReference type="InterPro" id="IPR025124">
    <property type="entry name" value="Gag1-like_clamp"/>
</dbReference>
<dbReference type="PANTHER" id="PTHR33373:SF28">
    <property type="entry name" value="OS07G0479600 PROTEIN"/>
    <property type="match status" value="1"/>
</dbReference>